<organism evidence="2 3">
    <name type="scientific">Pleodorina starrii</name>
    <dbReference type="NCBI Taxonomy" id="330485"/>
    <lineage>
        <taxon>Eukaryota</taxon>
        <taxon>Viridiplantae</taxon>
        <taxon>Chlorophyta</taxon>
        <taxon>core chlorophytes</taxon>
        <taxon>Chlorophyceae</taxon>
        <taxon>CS clade</taxon>
        <taxon>Chlamydomonadales</taxon>
        <taxon>Volvocaceae</taxon>
        <taxon>Pleodorina</taxon>
    </lineage>
</organism>
<dbReference type="GO" id="GO:0061024">
    <property type="term" value="P:membrane organization"/>
    <property type="evidence" value="ECO:0007669"/>
    <property type="project" value="TreeGrafter"/>
</dbReference>
<sequence length="733" mass="75765">MRAFRTSIIGRKRWCLNQGSPCPLRHASQQPLLPRRALQLCGALIKPNSSTSTPAPPDPHTPPSSSQQLLDPNQGQQPPAQPQLPTKHAATGDRTPASSPSPSAGPSRSPTPGPGPGPGPNSQPPNTPNGDGGLSTRLRSWILLLAEYGGIYGTAAVLIAALTRVDAFGGLHWDFADVALGLGLMAPAMAFDAVVGLPDWATRQEDAAQVVRLFVDPDLLPQQQKKKKTEEKNEAEEDKPTPGSDHQQQQQQEEGQSKVHGAAAAAATSTAFVAADGAVVGATSTSATSSTSGREGDSSSTNSSTSSSSADGVSIFSSERTEGVITQAVTLPASAIAATSTSSSSSSGASPGLAATMRPATAAAAGDQSSPISSPISSSSGSTAGSSSETGAASGSGGGAPPPPPPGRLWAAAQRLRMALELMQESSIRNNPGARLTPLQEVAVILVAVTADEMLYRAVLLTLFGRWLRDRAYEAGAEEVLTLPGGLLGGQVDTAAAAQWVALGVGCSLGAAVFAARAWQETRVAERLRAMQEAQAEEAAKALRKQRLMGQHVTEEDLREEREKQARLQTAQASLVASIGVQGALVWLMEGGREVYQVAAAGSSFLLTGNLAAPLAGSMAVQLLVSAYQRLGLKRTMQRRARLVEARRKGKAAGEGEVAAATGLAAAAEAAQEQRAESLGAGREPQGAGGGGATMEETAAPSPAVPAAEQREQQQQEEGQQQERQQQQQERQQ</sequence>
<feature type="region of interest" description="Disordered" evidence="1">
    <location>
        <begin position="337"/>
        <end position="409"/>
    </location>
</feature>
<feature type="region of interest" description="Disordered" evidence="1">
    <location>
        <begin position="669"/>
        <end position="733"/>
    </location>
</feature>
<evidence type="ECO:0000256" key="1">
    <source>
        <dbReference type="SAM" id="MobiDB-lite"/>
    </source>
</evidence>
<dbReference type="GO" id="GO:0005543">
    <property type="term" value="F:phospholipid binding"/>
    <property type="evidence" value="ECO:0007669"/>
    <property type="project" value="TreeGrafter"/>
</dbReference>
<dbReference type="EMBL" id="BRXU01000013">
    <property type="protein sequence ID" value="GLC55398.1"/>
    <property type="molecule type" value="Genomic_DNA"/>
</dbReference>
<dbReference type="PANTHER" id="PTHR15708:SF4">
    <property type="entry name" value="FI21477P1-RELATED"/>
    <property type="match status" value="1"/>
</dbReference>
<evidence type="ECO:0000313" key="3">
    <source>
        <dbReference type="Proteomes" id="UP001165080"/>
    </source>
</evidence>
<feature type="region of interest" description="Disordered" evidence="1">
    <location>
        <begin position="221"/>
        <end position="263"/>
    </location>
</feature>
<dbReference type="GO" id="GO:0030031">
    <property type="term" value="P:cell projection assembly"/>
    <property type="evidence" value="ECO:0007669"/>
    <property type="project" value="TreeGrafter"/>
</dbReference>
<comment type="caution">
    <text evidence="2">The sequence shown here is derived from an EMBL/GenBank/DDBJ whole genome shotgun (WGS) entry which is preliminary data.</text>
</comment>
<feature type="compositionally biased region" description="Pro residues" evidence="1">
    <location>
        <begin position="109"/>
        <end position="127"/>
    </location>
</feature>
<dbReference type="PANTHER" id="PTHR15708">
    <property type="entry name" value="ACTIN BUNDLING/MISSING IN METASTASIS-RELATED"/>
    <property type="match status" value="1"/>
</dbReference>
<feature type="region of interest" description="Disordered" evidence="1">
    <location>
        <begin position="46"/>
        <end position="133"/>
    </location>
</feature>
<keyword evidence="3" id="KW-1185">Reference proteome</keyword>
<proteinExistence type="predicted"/>
<feature type="compositionally biased region" description="Low complexity" evidence="1">
    <location>
        <begin position="94"/>
        <end position="108"/>
    </location>
</feature>
<reference evidence="2 3" key="1">
    <citation type="journal article" date="2023" name="Commun. Biol.">
        <title>Reorganization of the ancestral sex-determining regions during the evolution of trioecy in Pleodorina starrii.</title>
        <authorList>
            <person name="Takahashi K."/>
            <person name="Suzuki S."/>
            <person name="Kawai-Toyooka H."/>
            <person name="Yamamoto K."/>
            <person name="Hamaji T."/>
            <person name="Ootsuki R."/>
            <person name="Yamaguchi H."/>
            <person name="Kawachi M."/>
            <person name="Higashiyama T."/>
            <person name="Nozaki H."/>
        </authorList>
    </citation>
    <scope>NUCLEOTIDE SEQUENCE [LARGE SCALE GENOMIC DNA]</scope>
    <source>
        <strain evidence="2 3">NIES-4479</strain>
    </source>
</reference>
<protein>
    <submittedName>
        <fullName evidence="2">Uncharacterized protein</fullName>
    </submittedName>
</protein>
<dbReference type="GO" id="GO:0015629">
    <property type="term" value="C:actin cytoskeleton"/>
    <property type="evidence" value="ECO:0007669"/>
    <property type="project" value="TreeGrafter"/>
</dbReference>
<dbReference type="OrthoDB" id="549472at2759"/>
<dbReference type="Proteomes" id="UP001165080">
    <property type="component" value="Unassembled WGS sequence"/>
</dbReference>
<dbReference type="GO" id="GO:0003779">
    <property type="term" value="F:actin binding"/>
    <property type="evidence" value="ECO:0007669"/>
    <property type="project" value="InterPro"/>
</dbReference>
<accession>A0A9W6BNR4</accession>
<feature type="compositionally biased region" description="Low complexity" evidence="1">
    <location>
        <begin position="284"/>
        <end position="309"/>
    </location>
</feature>
<feature type="region of interest" description="Disordered" evidence="1">
    <location>
        <begin position="284"/>
        <end position="314"/>
    </location>
</feature>
<feature type="compositionally biased region" description="Low complexity" evidence="1">
    <location>
        <begin position="716"/>
        <end position="733"/>
    </location>
</feature>
<name>A0A9W6BNR4_9CHLO</name>
<dbReference type="AlphaFoldDB" id="A0A9W6BNR4"/>
<evidence type="ECO:0000313" key="2">
    <source>
        <dbReference type="EMBL" id="GLC55398.1"/>
    </source>
</evidence>
<feature type="compositionally biased region" description="Low complexity" evidence="1">
    <location>
        <begin position="337"/>
        <end position="393"/>
    </location>
</feature>
<gene>
    <name evidence="2" type="primary">PLEST007081</name>
    <name evidence="2" type="ORF">PLESTB_000983200</name>
</gene>
<dbReference type="GO" id="GO:0009898">
    <property type="term" value="C:cytoplasmic side of plasma membrane"/>
    <property type="evidence" value="ECO:0007669"/>
    <property type="project" value="TreeGrafter"/>
</dbReference>
<dbReference type="InterPro" id="IPR030127">
    <property type="entry name" value="MTSS1/MTSS2"/>
</dbReference>